<evidence type="ECO:0000256" key="4">
    <source>
        <dbReference type="ARBA" id="ARBA00022989"/>
    </source>
</evidence>
<dbReference type="AlphaFoldDB" id="A0A7W3JNN1"/>
<evidence type="ECO:0000256" key="7">
    <source>
        <dbReference type="HAMAP-Rule" id="MF_00902"/>
    </source>
</evidence>
<dbReference type="GO" id="GO:0033281">
    <property type="term" value="C:TAT protein transport complex"/>
    <property type="evidence" value="ECO:0007669"/>
    <property type="project" value="UniProtKB-UniRule"/>
</dbReference>
<keyword evidence="6 7" id="KW-0472">Membrane</keyword>
<comment type="subcellular location">
    <subcellularLocation>
        <location evidence="7">Cell membrane</location>
        <topology evidence="7">Multi-pass membrane protein</topology>
    </subcellularLocation>
    <subcellularLocation>
        <location evidence="1">Membrane</location>
        <topology evidence="1">Multi-pass membrane protein</topology>
    </subcellularLocation>
</comment>
<feature type="transmembrane region" description="Helical" evidence="7">
    <location>
        <begin position="34"/>
        <end position="56"/>
    </location>
</feature>
<protein>
    <recommendedName>
        <fullName evidence="7">Sec-independent protein translocase protein TatC</fullName>
    </recommendedName>
</protein>
<dbReference type="PANTHER" id="PTHR30371">
    <property type="entry name" value="SEC-INDEPENDENT PROTEIN TRANSLOCASE PROTEIN TATC"/>
    <property type="match status" value="1"/>
</dbReference>
<evidence type="ECO:0000256" key="2">
    <source>
        <dbReference type="ARBA" id="ARBA00022692"/>
    </source>
</evidence>
<keyword evidence="7" id="KW-0813">Transport</keyword>
<feature type="transmembrane region" description="Helical" evidence="7">
    <location>
        <begin position="171"/>
        <end position="198"/>
    </location>
</feature>
<comment type="caution">
    <text evidence="8">The sequence shown here is derived from an EMBL/GenBank/DDBJ whole genome shotgun (WGS) entry which is preliminary data.</text>
</comment>
<proteinExistence type="inferred from homology"/>
<keyword evidence="2 7" id="KW-0812">Transmembrane</keyword>
<dbReference type="Pfam" id="PF00902">
    <property type="entry name" value="TatC"/>
    <property type="match status" value="1"/>
</dbReference>
<evidence type="ECO:0000256" key="6">
    <source>
        <dbReference type="ARBA" id="ARBA00023136"/>
    </source>
</evidence>
<feature type="transmembrane region" description="Helical" evidence="7">
    <location>
        <begin position="210"/>
        <end position="228"/>
    </location>
</feature>
<evidence type="ECO:0000256" key="1">
    <source>
        <dbReference type="ARBA" id="ARBA00004141"/>
    </source>
</evidence>
<comment type="subunit">
    <text evidence="7">The Tat system comprises two distinct complexes: a TatABC complex, containing multiple copies of TatA, TatB and TatC subunits, and a separate TatA complex, containing only TatA subunits. Substrates initially bind to the TatABC complex, which probably triggers association of the separate TatA complex to form the active translocon.</text>
</comment>
<dbReference type="GO" id="GO:0043953">
    <property type="term" value="P:protein transport by the Tat complex"/>
    <property type="evidence" value="ECO:0007669"/>
    <property type="project" value="UniProtKB-UniRule"/>
</dbReference>
<dbReference type="GO" id="GO:0065002">
    <property type="term" value="P:intracellular protein transmembrane transport"/>
    <property type="evidence" value="ECO:0007669"/>
    <property type="project" value="TreeGrafter"/>
</dbReference>
<evidence type="ECO:0000256" key="5">
    <source>
        <dbReference type="ARBA" id="ARBA00023010"/>
    </source>
</evidence>
<dbReference type="GO" id="GO:0009977">
    <property type="term" value="F:proton motive force dependent protein transmembrane transporter activity"/>
    <property type="evidence" value="ECO:0007669"/>
    <property type="project" value="TreeGrafter"/>
</dbReference>
<name>A0A7W3JNN1_9MICO</name>
<keyword evidence="5 7" id="KW-0811">Translocation</keyword>
<dbReference type="PRINTS" id="PR01840">
    <property type="entry name" value="TATCFAMILY"/>
</dbReference>
<feature type="transmembrane region" description="Helical" evidence="7">
    <location>
        <begin position="234"/>
        <end position="254"/>
    </location>
</feature>
<gene>
    <name evidence="7" type="primary">tatC</name>
    <name evidence="8" type="ORF">FHX48_001261</name>
</gene>
<evidence type="ECO:0000313" key="8">
    <source>
        <dbReference type="EMBL" id="MBA8816188.1"/>
    </source>
</evidence>
<keyword evidence="9" id="KW-1185">Reference proteome</keyword>
<comment type="similarity">
    <text evidence="7">Belongs to the TatC family.</text>
</comment>
<accession>A0A7W3JNN1</accession>
<dbReference type="HAMAP" id="MF_00902">
    <property type="entry name" value="TatC"/>
    <property type="match status" value="1"/>
</dbReference>
<sequence length="272" mass="29643">MVTAGPPRVEEPDAPKRDRRMSLAQHLVELRRRAIIGAIALVIGMIIAALISNQIIDLLTEPIRIVSNSRASDFAALNFNTVTAGFDFHVRIAFAIGIILSAPVWLWQIWAFIMPGLTRKEVRYTVGFLSAAIPLFFAGCALGLCVMPHVIEVMATFVPEQGALFYQYDVYYDFVLKLLLVIGVAFVLPVFLVALNFAGIISGIAILKGWRVAVLAATIFAAIATPAADVLSMLMLGGILIVLYIAAAAVSMLFDRRRSKREESFLSADSSS</sequence>
<dbReference type="Proteomes" id="UP000526083">
    <property type="component" value="Unassembled WGS sequence"/>
</dbReference>
<feature type="transmembrane region" description="Helical" evidence="7">
    <location>
        <begin position="125"/>
        <end position="151"/>
    </location>
</feature>
<organism evidence="8 9">
    <name type="scientific">Microbacterium halimionae</name>
    <dbReference type="NCBI Taxonomy" id="1526413"/>
    <lineage>
        <taxon>Bacteria</taxon>
        <taxon>Bacillati</taxon>
        <taxon>Actinomycetota</taxon>
        <taxon>Actinomycetes</taxon>
        <taxon>Micrococcales</taxon>
        <taxon>Microbacteriaceae</taxon>
        <taxon>Microbacterium</taxon>
    </lineage>
</organism>
<dbReference type="InterPro" id="IPR002033">
    <property type="entry name" value="TatC"/>
</dbReference>
<dbReference type="NCBIfam" id="TIGR00945">
    <property type="entry name" value="tatC"/>
    <property type="match status" value="1"/>
</dbReference>
<evidence type="ECO:0000313" key="9">
    <source>
        <dbReference type="Proteomes" id="UP000526083"/>
    </source>
</evidence>
<reference evidence="8 9" key="1">
    <citation type="submission" date="2020-07" db="EMBL/GenBank/DDBJ databases">
        <title>Sequencing the genomes of 1000 actinobacteria strains.</title>
        <authorList>
            <person name="Klenk H.-P."/>
        </authorList>
    </citation>
    <scope>NUCLEOTIDE SEQUENCE [LARGE SCALE GENOMIC DNA]</scope>
    <source>
        <strain evidence="8 9">DSM 27576</strain>
    </source>
</reference>
<feature type="transmembrane region" description="Helical" evidence="7">
    <location>
        <begin position="92"/>
        <end position="113"/>
    </location>
</feature>
<keyword evidence="3 7" id="KW-0653">Protein transport</keyword>
<dbReference type="EMBL" id="JACGWY010000002">
    <property type="protein sequence ID" value="MBA8816188.1"/>
    <property type="molecule type" value="Genomic_DNA"/>
</dbReference>
<comment type="function">
    <text evidence="7">Part of the twin-arginine translocation (Tat) system that transports large folded proteins containing a characteristic twin-arginine motif in their signal peptide across membranes. Together with TatB, TatC is part of a receptor directly interacting with Tat signal peptides.</text>
</comment>
<keyword evidence="7" id="KW-1003">Cell membrane</keyword>
<keyword evidence="4 7" id="KW-1133">Transmembrane helix</keyword>
<evidence type="ECO:0000256" key="3">
    <source>
        <dbReference type="ARBA" id="ARBA00022927"/>
    </source>
</evidence>
<dbReference type="PANTHER" id="PTHR30371:SF0">
    <property type="entry name" value="SEC-INDEPENDENT PROTEIN TRANSLOCASE PROTEIN TATC, CHLOROPLASTIC-RELATED"/>
    <property type="match status" value="1"/>
</dbReference>